<gene>
    <name evidence="3" type="ORF">Cvel_7917</name>
</gene>
<dbReference type="Gene3D" id="2.40.50.140">
    <property type="entry name" value="Nucleic acid-binding proteins"/>
    <property type="match status" value="1"/>
</dbReference>
<feature type="region of interest" description="Disordered" evidence="1">
    <location>
        <begin position="640"/>
        <end position="712"/>
    </location>
</feature>
<dbReference type="PhylomeDB" id="A0A0G4HQ10"/>
<feature type="domain" description="S1 motif" evidence="2">
    <location>
        <begin position="56"/>
        <end position="125"/>
    </location>
</feature>
<dbReference type="SUPFAM" id="SSF50249">
    <property type="entry name" value="Nucleic acid-binding proteins"/>
    <property type="match status" value="1"/>
</dbReference>
<dbReference type="InterPro" id="IPR003029">
    <property type="entry name" value="S1_domain"/>
</dbReference>
<name>A0A0G4HQ10_9ALVE</name>
<dbReference type="GO" id="GO:0003676">
    <property type="term" value="F:nucleic acid binding"/>
    <property type="evidence" value="ECO:0007669"/>
    <property type="project" value="InterPro"/>
</dbReference>
<feature type="compositionally biased region" description="Basic and acidic residues" evidence="1">
    <location>
        <begin position="640"/>
        <end position="658"/>
    </location>
</feature>
<dbReference type="EMBL" id="CDMZ01003460">
    <property type="protein sequence ID" value="CEM46460.1"/>
    <property type="molecule type" value="Genomic_DNA"/>
</dbReference>
<evidence type="ECO:0000313" key="3">
    <source>
        <dbReference type="EMBL" id="CEM46460.1"/>
    </source>
</evidence>
<evidence type="ECO:0000259" key="2">
    <source>
        <dbReference type="PROSITE" id="PS50126"/>
    </source>
</evidence>
<dbReference type="PROSITE" id="PS50126">
    <property type="entry name" value="S1"/>
    <property type="match status" value="1"/>
</dbReference>
<evidence type="ECO:0000256" key="1">
    <source>
        <dbReference type="SAM" id="MobiDB-lite"/>
    </source>
</evidence>
<accession>A0A0G4HQ10</accession>
<dbReference type="InterPro" id="IPR012340">
    <property type="entry name" value="NA-bd_OB-fold"/>
</dbReference>
<dbReference type="AlphaFoldDB" id="A0A0G4HQ10"/>
<feature type="compositionally biased region" description="Basic and acidic residues" evidence="1">
    <location>
        <begin position="676"/>
        <end position="686"/>
    </location>
</feature>
<organism evidence="3">
    <name type="scientific">Chromera velia CCMP2878</name>
    <dbReference type="NCBI Taxonomy" id="1169474"/>
    <lineage>
        <taxon>Eukaryota</taxon>
        <taxon>Sar</taxon>
        <taxon>Alveolata</taxon>
        <taxon>Colpodellida</taxon>
        <taxon>Chromeraceae</taxon>
        <taxon>Chromera</taxon>
    </lineage>
</organism>
<reference evidence="3" key="1">
    <citation type="submission" date="2014-11" db="EMBL/GenBank/DDBJ databases">
        <authorList>
            <person name="Otto D Thomas"/>
            <person name="Naeem Raeece"/>
        </authorList>
    </citation>
    <scope>NUCLEOTIDE SEQUENCE</scope>
</reference>
<sequence>MNAETAKKIYSRGEEFDSSSLYVLRVLPESRKISLTQKEPVVPIDEATLVSHQQSGVPLKARVTNTTRDGVTVDMGGREGFVPRERLDVYDNEPLWALFDRGDNMLVRVLDITPDSSSSLSLCGRQRFYLPPPDVRAALNQNQSPPRYDPKAPKGSSARFLDSLPGPALSVVLSMLSLGDLTSIFANLSVRMRAEADGAAVRRPEIMAGLRCFFHKKGPLEMGFVKGEKTILGVGISYDRHPKTGMIQDVTSAFDPLSAEAYDIDGVRKGIWKEPFTAFLPLVIDRHHWAAAQRRIEETIMRLGLAEEVDEGSSEDTSGGAAMSLDEYKKFKEARRKAVQARMAARQERIAAAAAAAASSSSSGPAAADAADEIPLPELPQVFKFDPIVTLSVLPQLMNSQVVQLLSGDTHASVKALEGYMATHHLFLQLCHEYPELQAEVDRRTTAFRDRPSSRTKDVTPSLGDFFALLSVTDSTDWAELCEGVVEEVFDRNVLWVLKKYPHLYDPSNDAAGGKERLNRTLQANAVSLRLLCFQVWFLENVAHALHFHFDAATQTYRPCRKAVCSLQRYNRSRGLPPPSLSERLQKETKRLTSLSSWDAFFSGVRMNSPGDRMIARWLRRALLNSLRKGYHRSFPFKREVEEKSRQRTEKKAERNANDYEDDDFGIDTRSGPGAAERRRQRDERQWNQYFNQMMYPTEEGGRGGRGRGQGR</sequence>
<protein>
    <recommendedName>
        <fullName evidence="2">S1 motif domain-containing protein</fullName>
    </recommendedName>
</protein>
<proteinExistence type="predicted"/>
<dbReference type="VEuPathDB" id="CryptoDB:Cvel_7917"/>